<feature type="transmembrane region" description="Helical" evidence="12">
    <location>
        <begin position="236"/>
        <end position="255"/>
    </location>
</feature>
<dbReference type="OrthoDB" id="9776710at2"/>
<proteinExistence type="inferred from homology"/>
<keyword evidence="5" id="KW-0349">Heme</keyword>
<evidence type="ECO:0000256" key="10">
    <source>
        <dbReference type="ARBA" id="ARBA00023004"/>
    </source>
</evidence>
<evidence type="ECO:0000256" key="12">
    <source>
        <dbReference type="SAM" id="Phobius"/>
    </source>
</evidence>
<feature type="transmembrane region" description="Helical" evidence="12">
    <location>
        <begin position="163"/>
        <end position="184"/>
    </location>
</feature>
<feature type="transmembrane region" description="Helical" evidence="12">
    <location>
        <begin position="205"/>
        <end position="224"/>
    </location>
</feature>
<evidence type="ECO:0000256" key="1">
    <source>
        <dbReference type="ARBA" id="ARBA00004651"/>
    </source>
</evidence>
<gene>
    <name evidence="13" type="primary">cydB</name>
    <name evidence="13" type="ORF">CXU22_07230</name>
</gene>
<dbReference type="NCBIfam" id="TIGR00203">
    <property type="entry name" value="cydB"/>
    <property type="match status" value="1"/>
</dbReference>
<keyword evidence="4" id="KW-1003">Cell membrane</keyword>
<evidence type="ECO:0000256" key="3">
    <source>
        <dbReference type="ARBA" id="ARBA00022448"/>
    </source>
</evidence>
<organism evidence="13 14">
    <name type="scientific">Akkermansia muciniphila</name>
    <dbReference type="NCBI Taxonomy" id="239935"/>
    <lineage>
        <taxon>Bacteria</taxon>
        <taxon>Pseudomonadati</taxon>
        <taxon>Verrucomicrobiota</taxon>
        <taxon>Verrucomicrobiia</taxon>
        <taxon>Verrucomicrobiales</taxon>
        <taxon>Akkermansiaceae</taxon>
        <taxon>Akkermansia</taxon>
    </lineage>
</organism>
<dbReference type="PIRSF" id="PIRSF000267">
    <property type="entry name" value="Cyt_oxidse_sub2"/>
    <property type="match status" value="1"/>
</dbReference>
<dbReference type="AlphaFoldDB" id="A0A2N8HCC3"/>
<feature type="transmembrane region" description="Helical" evidence="12">
    <location>
        <begin position="262"/>
        <end position="288"/>
    </location>
</feature>
<evidence type="ECO:0000256" key="9">
    <source>
        <dbReference type="ARBA" id="ARBA00022989"/>
    </source>
</evidence>
<reference evidence="13 14" key="1">
    <citation type="journal article" date="2017" name="BMC Genomics">
        <title>Genome sequencing of 39 Akkermansia muciniphila isolates reveals its population structure, genomic and functional diverisity, and global distribution in mammalian gut microbiotas.</title>
        <authorList>
            <person name="Guo X."/>
            <person name="Li S."/>
            <person name="Zhang J."/>
            <person name="Wu F."/>
            <person name="Li X."/>
            <person name="Wu D."/>
            <person name="Zhang M."/>
            <person name="Ou Z."/>
            <person name="Jie Z."/>
            <person name="Yan Q."/>
            <person name="Li P."/>
            <person name="Yi J."/>
            <person name="Peng Y."/>
        </authorList>
    </citation>
    <scope>NUCLEOTIDE SEQUENCE [LARGE SCALE GENOMIC DNA]</scope>
    <source>
        <strain evidence="13 14">GP24</strain>
    </source>
</reference>
<evidence type="ECO:0000313" key="13">
    <source>
        <dbReference type="EMBL" id="PNC17541.1"/>
    </source>
</evidence>
<protein>
    <submittedName>
        <fullName evidence="13">Cytochrome d ubiquinol oxidase subunit II</fullName>
    </submittedName>
</protein>
<dbReference type="GO" id="GO:0016682">
    <property type="term" value="F:oxidoreductase activity, acting on diphenols and related substances as donors, oxygen as acceptor"/>
    <property type="evidence" value="ECO:0007669"/>
    <property type="project" value="TreeGrafter"/>
</dbReference>
<dbReference type="PANTHER" id="PTHR43141">
    <property type="entry name" value="CYTOCHROME BD2 SUBUNIT II"/>
    <property type="match status" value="1"/>
</dbReference>
<dbReference type="GO" id="GO:0046872">
    <property type="term" value="F:metal ion binding"/>
    <property type="evidence" value="ECO:0007669"/>
    <property type="project" value="UniProtKB-KW"/>
</dbReference>
<dbReference type="RefSeq" id="WP_102714038.1">
    <property type="nucleotide sequence ID" value="NZ_CABMLK010000001.1"/>
</dbReference>
<evidence type="ECO:0000256" key="6">
    <source>
        <dbReference type="ARBA" id="ARBA00022692"/>
    </source>
</evidence>
<name>A0A2N8HCC3_9BACT</name>
<dbReference type="GO" id="GO:0005886">
    <property type="term" value="C:plasma membrane"/>
    <property type="evidence" value="ECO:0007669"/>
    <property type="project" value="UniProtKB-SubCell"/>
</dbReference>
<keyword evidence="7" id="KW-0479">Metal-binding</keyword>
<keyword evidence="9 12" id="KW-1133">Transmembrane helix</keyword>
<evidence type="ECO:0000256" key="7">
    <source>
        <dbReference type="ARBA" id="ARBA00022723"/>
    </source>
</evidence>
<feature type="transmembrane region" description="Helical" evidence="12">
    <location>
        <begin position="87"/>
        <end position="104"/>
    </location>
</feature>
<dbReference type="EMBL" id="PJKA01000012">
    <property type="protein sequence ID" value="PNC17541.1"/>
    <property type="molecule type" value="Genomic_DNA"/>
</dbReference>
<dbReference type="GO" id="GO:0009055">
    <property type="term" value="F:electron transfer activity"/>
    <property type="evidence" value="ECO:0007669"/>
    <property type="project" value="TreeGrafter"/>
</dbReference>
<comment type="similarity">
    <text evidence="2">Belongs to the cytochrome ubiquinol oxidase subunit 2 family.</text>
</comment>
<evidence type="ECO:0000256" key="5">
    <source>
        <dbReference type="ARBA" id="ARBA00022617"/>
    </source>
</evidence>
<accession>A0A2N8HCC3</accession>
<feature type="transmembrane region" description="Helical" evidence="12">
    <location>
        <begin position="12"/>
        <end position="42"/>
    </location>
</feature>
<comment type="caution">
    <text evidence="13">The sequence shown here is derived from an EMBL/GenBank/DDBJ whole genome shotgun (WGS) entry which is preliminary data.</text>
</comment>
<evidence type="ECO:0000256" key="4">
    <source>
        <dbReference type="ARBA" id="ARBA00022475"/>
    </source>
</evidence>
<dbReference type="Proteomes" id="UP000236000">
    <property type="component" value="Unassembled WGS sequence"/>
</dbReference>
<dbReference type="PANTHER" id="PTHR43141:SF5">
    <property type="entry name" value="CYTOCHROME BD-I UBIQUINOL OXIDASE SUBUNIT 2"/>
    <property type="match status" value="1"/>
</dbReference>
<comment type="subcellular location">
    <subcellularLocation>
        <location evidence="1">Cell membrane</location>
        <topology evidence="1">Multi-pass membrane protein</topology>
    </subcellularLocation>
</comment>
<dbReference type="GO" id="GO:0070069">
    <property type="term" value="C:cytochrome complex"/>
    <property type="evidence" value="ECO:0007669"/>
    <property type="project" value="TreeGrafter"/>
</dbReference>
<dbReference type="Pfam" id="PF02322">
    <property type="entry name" value="Cyt_bd_oxida_II"/>
    <property type="match status" value="1"/>
</dbReference>
<keyword evidence="3" id="KW-0813">Transport</keyword>
<keyword evidence="11 12" id="KW-0472">Membrane</keyword>
<evidence type="ECO:0000256" key="11">
    <source>
        <dbReference type="ARBA" id="ARBA00023136"/>
    </source>
</evidence>
<feature type="transmembrane region" description="Helical" evidence="12">
    <location>
        <begin position="308"/>
        <end position="334"/>
    </location>
</feature>
<keyword evidence="8" id="KW-0249">Electron transport</keyword>
<dbReference type="GO" id="GO:0019646">
    <property type="term" value="P:aerobic electron transport chain"/>
    <property type="evidence" value="ECO:0007669"/>
    <property type="project" value="TreeGrafter"/>
</dbReference>
<sequence length="345" mass="38081">MLDNLTLTDLQIIWFILVGVLFSGYAILDGFDLGTGTLQLFIKGDENRRLTLNAVGPVWDGNEVWLITGGGALFAAFPYVYASVFSGFYLAFMLLLLTLIFRAVSIEFRSKQPMKWWRRGWDTTFSISSLLAALLIGVAMGNVTKGIPLDDQGNFTGTFLSLLNPYSVLLGLTTVALFAMHGGIFLLMKTQGNLQDQIKKLLKPWIIIFTILIILHGAATLLYVPHVAAALERSPWIYGIAALAVISITAIWIFIHRNRPGWAFIASCSTMGCMMALFGAAMFPNLLYSMPNPENSLTLVNGSSTRESLVVMTYIAILGVPLVLAYSAAIYWVFRGKVQLNEHSY</sequence>
<evidence type="ECO:0000256" key="2">
    <source>
        <dbReference type="ARBA" id="ARBA00007543"/>
    </source>
</evidence>
<feature type="transmembrane region" description="Helical" evidence="12">
    <location>
        <begin position="125"/>
        <end position="143"/>
    </location>
</feature>
<evidence type="ECO:0000313" key="14">
    <source>
        <dbReference type="Proteomes" id="UP000236000"/>
    </source>
</evidence>
<keyword evidence="10" id="KW-0408">Iron</keyword>
<evidence type="ECO:0000256" key="8">
    <source>
        <dbReference type="ARBA" id="ARBA00022982"/>
    </source>
</evidence>
<dbReference type="InterPro" id="IPR003317">
    <property type="entry name" value="Cyt-d_oxidase_su2"/>
</dbReference>
<keyword evidence="6 12" id="KW-0812">Transmembrane</keyword>